<keyword evidence="2" id="KW-1185">Reference proteome</keyword>
<gene>
    <name evidence="1" type="ORF">GWK47_017720</name>
</gene>
<comment type="caution">
    <text evidence="1">The sequence shown here is derived from an EMBL/GenBank/DDBJ whole genome shotgun (WGS) entry which is preliminary data.</text>
</comment>
<evidence type="ECO:0000313" key="2">
    <source>
        <dbReference type="Proteomes" id="UP000770661"/>
    </source>
</evidence>
<dbReference type="Proteomes" id="UP000770661">
    <property type="component" value="Unassembled WGS sequence"/>
</dbReference>
<dbReference type="AlphaFoldDB" id="A0A8J4XTL7"/>
<proteinExistence type="predicted"/>
<accession>A0A8J4XTL7</accession>
<organism evidence="1 2">
    <name type="scientific">Chionoecetes opilio</name>
    <name type="common">Atlantic snow crab</name>
    <name type="synonym">Cancer opilio</name>
    <dbReference type="NCBI Taxonomy" id="41210"/>
    <lineage>
        <taxon>Eukaryota</taxon>
        <taxon>Metazoa</taxon>
        <taxon>Ecdysozoa</taxon>
        <taxon>Arthropoda</taxon>
        <taxon>Crustacea</taxon>
        <taxon>Multicrustacea</taxon>
        <taxon>Malacostraca</taxon>
        <taxon>Eumalacostraca</taxon>
        <taxon>Eucarida</taxon>
        <taxon>Decapoda</taxon>
        <taxon>Pleocyemata</taxon>
        <taxon>Brachyura</taxon>
        <taxon>Eubrachyura</taxon>
        <taxon>Majoidea</taxon>
        <taxon>Majidae</taxon>
        <taxon>Chionoecetes</taxon>
    </lineage>
</organism>
<sequence>MVRQWYKPWENQRASHLEIGDVSMIQRSVISMSTAKSRCGCRSISYHINQVWGTRRKERGASTFYPRRTKITKAERFHSLPTESSHGPYQKTRQLLPKVSQRLNDVGAKRANFHLLTWITAGGCEEEIKCSIVIGVRMLKQLNPSHEEADTRIKYACKGGLYGWIRNGSVSCRDTEYCTPHNDVRDN</sequence>
<dbReference type="EMBL" id="JACEEZ010022120">
    <property type="protein sequence ID" value="KAG0712767.1"/>
    <property type="molecule type" value="Genomic_DNA"/>
</dbReference>
<name>A0A8J4XTL7_CHIOP</name>
<reference evidence="1" key="1">
    <citation type="submission" date="2020-07" db="EMBL/GenBank/DDBJ databases">
        <title>The High-quality genome of the commercially important snow crab, Chionoecetes opilio.</title>
        <authorList>
            <person name="Jeong J.-H."/>
            <person name="Ryu S."/>
        </authorList>
    </citation>
    <scope>NUCLEOTIDE SEQUENCE</scope>
    <source>
        <strain evidence="1">MADBK_172401_WGS</strain>
        <tissue evidence="1">Digestive gland</tissue>
    </source>
</reference>
<evidence type="ECO:0000313" key="1">
    <source>
        <dbReference type="EMBL" id="KAG0712767.1"/>
    </source>
</evidence>
<protein>
    <submittedName>
        <fullName evidence="1">Uncharacterized protein</fullName>
    </submittedName>
</protein>